<feature type="domain" description="HTH tetR-type" evidence="3">
    <location>
        <begin position="6"/>
        <end position="66"/>
    </location>
</feature>
<dbReference type="AlphaFoldDB" id="A0A0W1ARG3"/>
<dbReference type="RefSeq" id="WP_060625991.1">
    <property type="nucleotide sequence ID" value="NZ_LCZJ02000037.1"/>
</dbReference>
<keyword evidence="1 2" id="KW-0238">DNA-binding</keyword>
<dbReference type="Gene3D" id="1.10.357.10">
    <property type="entry name" value="Tetracycline Repressor, domain 2"/>
    <property type="match status" value="1"/>
</dbReference>
<dbReference type="PRINTS" id="PR00455">
    <property type="entry name" value="HTHTETR"/>
</dbReference>
<keyword evidence="5" id="KW-1185">Reference proteome</keyword>
<dbReference type="Proteomes" id="UP000054709">
    <property type="component" value="Unassembled WGS sequence"/>
</dbReference>
<evidence type="ECO:0000259" key="3">
    <source>
        <dbReference type="PROSITE" id="PS50977"/>
    </source>
</evidence>
<comment type="caution">
    <text evidence="4">The sequence shown here is derived from an EMBL/GenBank/DDBJ whole genome shotgun (WGS) entry which is preliminary data.</text>
</comment>
<dbReference type="GO" id="GO:0003677">
    <property type="term" value="F:DNA binding"/>
    <property type="evidence" value="ECO:0007669"/>
    <property type="project" value="UniProtKB-UniRule"/>
</dbReference>
<name>A0A0W1ARG3_9BACL</name>
<evidence type="ECO:0000256" key="2">
    <source>
        <dbReference type="PROSITE-ProRule" id="PRU00335"/>
    </source>
</evidence>
<dbReference type="PANTHER" id="PTHR43479">
    <property type="entry name" value="ACREF/ENVCD OPERON REPRESSOR-RELATED"/>
    <property type="match status" value="1"/>
</dbReference>
<organism evidence="4 5">
    <name type="scientific">Paenibacillus etheri</name>
    <dbReference type="NCBI Taxonomy" id="1306852"/>
    <lineage>
        <taxon>Bacteria</taxon>
        <taxon>Bacillati</taxon>
        <taxon>Bacillota</taxon>
        <taxon>Bacilli</taxon>
        <taxon>Bacillales</taxon>
        <taxon>Paenibacillaceae</taxon>
        <taxon>Paenibacillus</taxon>
    </lineage>
</organism>
<dbReference type="PANTHER" id="PTHR43479:SF22">
    <property type="entry name" value="TRANSCRIPTIONAL REGULATOR, TETR FAMILY"/>
    <property type="match status" value="1"/>
</dbReference>
<dbReference type="Pfam" id="PF00440">
    <property type="entry name" value="TetR_N"/>
    <property type="match status" value="1"/>
</dbReference>
<gene>
    <name evidence="4" type="ORF">UQ64_27470</name>
</gene>
<evidence type="ECO:0000256" key="1">
    <source>
        <dbReference type="ARBA" id="ARBA00023125"/>
    </source>
</evidence>
<dbReference type="InterPro" id="IPR001647">
    <property type="entry name" value="HTH_TetR"/>
</dbReference>
<evidence type="ECO:0000313" key="4">
    <source>
        <dbReference type="EMBL" id="KTD83911.1"/>
    </source>
</evidence>
<feature type="DNA-binding region" description="H-T-H motif" evidence="2">
    <location>
        <begin position="29"/>
        <end position="48"/>
    </location>
</feature>
<dbReference type="PROSITE" id="PS50977">
    <property type="entry name" value="HTH_TETR_2"/>
    <property type="match status" value="1"/>
</dbReference>
<reference evidence="4 5" key="1">
    <citation type="journal article" date="2015" name="Int. Biodeterior. Biodegradation">
        <title>Physiological and genetic screening methods for the isolation of methyl tert-butyl ether-degrading bacteria for bioremediation purposes.</title>
        <authorList>
            <person name="Guisado I.M."/>
            <person name="Purswani J."/>
            <person name="Gonzalez Lopez J."/>
            <person name="Pozo C."/>
        </authorList>
    </citation>
    <scope>NUCLEOTIDE SEQUENCE [LARGE SCALE GENOMIC DNA]</scope>
    <source>
        <strain evidence="4 5">SH7</strain>
    </source>
</reference>
<dbReference type="EMBL" id="LCZJ02000037">
    <property type="protein sequence ID" value="KTD83911.1"/>
    <property type="molecule type" value="Genomic_DNA"/>
</dbReference>
<proteinExistence type="predicted"/>
<sequence length="305" mass="35067">MSDKTMDKQEQIIKIAMQLFAVKGSSSTSMQEIAELCGISKGSLYLVFKSKEELERSIFLYCYRMIRDPLLREEQETQRTPREKLRNQIEILLSHVYELREFLQRQIQEVAGKGFDTEVPEWLRRNNASFLRWFQVKMETLYGKEIVPYTGDLCIVGHGLIKSYIAVIFRQDTHLSLAVMADHLMNLLDIIVSGLLTSKQAPLINSTILASWMEENEESKRKNPLQIIKDMKTVVSKLDSIEPEESADLLESLNILEGEVLLPHPRKAIIQGMLSNLQSCSELTKPLEDLRKLVSSFSNHSCVFR</sequence>
<dbReference type="SUPFAM" id="SSF46689">
    <property type="entry name" value="Homeodomain-like"/>
    <property type="match status" value="1"/>
</dbReference>
<dbReference type="OrthoDB" id="9812993at2"/>
<accession>A0A0W1ARG3</accession>
<dbReference type="InterPro" id="IPR009057">
    <property type="entry name" value="Homeodomain-like_sf"/>
</dbReference>
<evidence type="ECO:0000313" key="5">
    <source>
        <dbReference type="Proteomes" id="UP000054709"/>
    </source>
</evidence>
<protein>
    <recommendedName>
        <fullName evidence="3">HTH tetR-type domain-containing protein</fullName>
    </recommendedName>
</protein>
<dbReference type="InterPro" id="IPR050624">
    <property type="entry name" value="HTH-type_Tx_Regulator"/>
</dbReference>